<dbReference type="PROSITE" id="PS50932">
    <property type="entry name" value="HTH_LACI_2"/>
    <property type="match status" value="1"/>
</dbReference>
<dbReference type="SUPFAM" id="SSF53822">
    <property type="entry name" value="Periplasmic binding protein-like I"/>
    <property type="match status" value="2"/>
</dbReference>
<keyword evidence="3" id="KW-0804">Transcription</keyword>
<sequence length="412" mass="43938">MSRPTKGNRKPSIADVAAAVGVSKTTISRYLHGEYDYMSADTRARIETVIRELDYRPNKMAQGLKATNSRMIGVTIANISNPFSSQLLKGMQAVCRERGIQLLVSDADDDPKLERAAIESLMDSQVDGLIVNTVGGNDEFLTTFAHTAGNPPIVLLDRMITPPMCDCIVTDNAGAVDTMLDHVCERGYDYVVFVTQPIDGITTRRARADAALDYFAGHGLGGEVLEYADSPRDDGELNAGGTNGTPDAPRTTGESGKTDKSDKSDCDDSASVGLAARLTAILNTHRGERVCVFANNEDAMCDVFAVLADLSEAHDQAEDGVGRDDSRNGDRDTTNSTGTVNGVGTTVGLCAFATKRWARYSGPGITCVDQDPVLMGRTAATRLIARIYDGDSSPAQLVEIPAQLRVFGSTAA</sequence>
<evidence type="ECO:0000256" key="1">
    <source>
        <dbReference type="ARBA" id="ARBA00023015"/>
    </source>
</evidence>
<keyword evidence="1" id="KW-0805">Transcription regulation</keyword>
<feature type="region of interest" description="Disordered" evidence="4">
    <location>
        <begin position="226"/>
        <end position="268"/>
    </location>
</feature>
<evidence type="ECO:0000313" key="7">
    <source>
        <dbReference type="Proteomes" id="UP000288607"/>
    </source>
</evidence>
<dbReference type="PANTHER" id="PTHR30146">
    <property type="entry name" value="LACI-RELATED TRANSCRIPTIONAL REPRESSOR"/>
    <property type="match status" value="1"/>
</dbReference>
<dbReference type="GO" id="GO:0003700">
    <property type="term" value="F:DNA-binding transcription factor activity"/>
    <property type="evidence" value="ECO:0007669"/>
    <property type="project" value="TreeGrafter"/>
</dbReference>
<feature type="compositionally biased region" description="Basic and acidic residues" evidence="4">
    <location>
        <begin position="316"/>
        <end position="333"/>
    </location>
</feature>
<evidence type="ECO:0000256" key="2">
    <source>
        <dbReference type="ARBA" id="ARBA00023125"/>
    </source>
</evidence>
<dbReference type="GO" id="GO:0000976">
    <property type="term" value="F:transcription cis-regulatory region binding"/>
    <property type="evidence" value="ECO:0007669"/>
    <property type="project" value="TreeGrafter"/>
</dbReference>
<organism evidence="6 7">
    <name type="scientific">Bifidobacterium callimiconis</name>
    <dbReference type="NCBI Taxonomy" id="2306973"/>
    <lineage>
        <taxon>Bacteria</taxon>
        <taxon>Bacillati</taxon>
        <taxon>Actinomycetota</taxon>
        <taxon>Actinomycetes</taxon>
        <taxon>Bifidobacteriales</taxon>
        <taxon>Bifidobacteriaceae</taxon>
        <taxon>Bifidobacterium</taxon>
    </lineage>
</organism>
<protein>
    <submittedName>
        <fullName evidence="6">LacI family transcriptional regulator</fullName>
    </submittedName>
</protein>
<evidence type="ECO:0000256" key="4">
    <source>
        <dbReference type="SAM" id="MobiDB-lite"/>
    </source>
</evidence>
<dbReference type="InterPro" id="IPR000843">
    <property type="entry name" value="HTH_LacI"/>
</dbReference>
<dbReference type="Gene3D" id="1.10.260.40">
    <property type="entry name" value="lambda repressor-like DNA-binding domains"/>
    <property type="match status" value="1"/>
</dbReference>
<dbReference type="InterPro" id="IPR010982">
    <property type="entry name" value="Lambda_DNA-bd_dom_sf"/>
</dbReference>
<dbReference type="CDD" id="cd01392">
    <property type="entry name" value="HTH_LacI"/>
    <property type="match status" value="1"/>
</dbReference>
<dbReference type="Proteomes" id="UP000288607">
    <property type="component" value="Unassembled WGS sequence"/>
</dbReference>
<dbReference type="Pfam" id="PF00532">
    <property type="entry name" value="Peripla_BP_1"/>
    <property type="match status" value="1"/>
</dbReference>
<name>A0A430FCC3_9BIFI</name>
<evidence type="ECO:0000259" key="5">
    <source>
        <dbReference type="PROSITE" id="PS50932"/>
    </source>
</evidence>
<dbReference type="Pfam" id="PF00356">
    <property type="entry name" value="LacI"/>
    <property type="match status" value="1"/>
</dbReference>
<keyword evidence="2" id="KW-0238">DNA-binding</keyword>
<dbReference type="EMBL" id="QXGJ01000007">
    <property type="protein sequence ID" value="RSX50442.1"/>
    <property type="molecule type" value="Genomic_DNA"/>
</dbReference>
<evidence type="ECO:0000256" key="3">
    <source>
        <dbReference type="ARBA" id="ARBA00023163"/>
    </source>
</evidence>
<reference evidence="6 7" key="1">
    <citation type="submission" date="2018-09" db="EMBL/GenBank/DDBJ databases">
        <title>Characterization of the phylogenetic diversity of five novel species belonging to the genus Bifidobacterium.</title>
        <authorList>
            <person name="Lugli G.A."/>
            <person name="Duranti S."/>
            <person name="Milani C."/>
        </authorList>
    </citation>
    <scope>NUCLEOTIDE SEQUENCE [LARGE SCALE GENOMIC DNA]</scope>
    <source>
        <strain evidence="6 7">2028B</strain>
    </source>
</reference>
<dbReference type="SMART" id="SM00354">
    <property type="entry name" value="HTH_LACI"/>
    <property type="match status" value="1"/>
</dbReference>
<feature type="region of interest" description="Disordered" evidence="4">
    <location>
        <begin position="316"/>
        <end position="339"/>
    </location>
</feature>
<gene>
    <name evidence="6" type="ORF">D2E23_1465</name>
</gene>
<proteinExistence type="predicted"/>
<dbReference type="PANTHER" id="PTHR30146:SF145">
    <property type="entry name" value="RIBOSE OPERON REPRESSOR"/>
    <property type="match status" value="1"/>
</dbReference>
<comment type="caution">
    <text evidence="6">The sequence shown here is derived from an EMBL/GenBank/DDBJ whole genome shotgun (WGS) entry which is preliminary data.</text>
</comment>
<evidence type="ECO:0000313" key="6">
    <source>
        <dbReference type="EMBL" id="RSX50442.1"/>
    </source>
</evidence>
<dbReference type="SUPFAM" id="SSF47413">
    <property type="entry name" value="lambda repressor-like DNA-binding domains"/>
    <property type="match status" value="1"/>
</dbReference>
<dbReference type="InterPro" id="IPR001761">
    <property type="entry name" value="Peripla_BP/Lac1_sug-bd_dom"/>
</dbReference>
<dbReference type="CDD" id="cd06283">
    <property type="entry name" value="PBP1_RegR_EndR_KdgR-like"/>
    <property type="match status" value="1"/>
</dbReference>
<dbReference type="RefSeq" id="WP_240541655.1">
    <property type="nucleotide sequence ID" value="NZ_JAFEJY010000005.1"/>
</dbReference>
<dbReference type="InterPro" id="IPR028082">
    <property type="entry name" value="Peripla_BP_I"/>
</dbReference>
<dbReference type="PROSITE" id="PS00356">
    <property type="entry name" value="HTH_LACI_1"/>
    <property type="match status" value="1"/>
</dbReference>
<keyword evidence="7" id="KW-1185">Reference proteome</keyword>
<accession>A0A430FCC3</accession>
<feature type="domain" description="HTH lacI-type" evidence="5">
    <location>
        <begin position="11"/>
        <end position="66"/>
    </location>
</feature>
<feature type="compositionally biased region" description="Basic and acidic residues" evidence="4">
    <location>
        <begin position="256"/>
        <end position="266"/>
    </location>
</feature>
<dbReference type="Gene3D" id="3.40.50.2300">
    <property type="match status" value="2"/>
</dbReference>
<dbReference type="AlphaFoldDB" id="A0A430FCC3"/>